<evidence type="ECO:0000313" key="1">
    <source>
        <dbReference type="EMBL" id="KAF5806767.1"/>
    </source>
</evidence>
<evidence type="ECO:0000313" key="2">
    <source>
        <dbReference type="Proteomes" id="UP000215914"/>
    </source>
</evidence>
<dbReference type="Proteomes" id="UP000215914">
    <property type="component" value="Unassembled WGS sequence"/>
</dbReference>
<comment type="caution">
    <text evidence="1">The sequence shown here is derived from an EMBL/GenBank/DDBJ whole genome shotgun (WGS) entry which is preliminary data.</text>
</comment>
<keyword evidence="2" id="KW-1185">Reference proteome</keyword>
<gene>
    <name evidence="1" type="ORF">HanXRQr2_Chr05g0225451</name>
</gene>
<dbReference type="Gramene" id="mRNA:HanXRQr2_Chr05g0225451">
    <property type="protein sequence ID" value="CDS:HanXRQr2_Chr05g0225451.1"/>
    <property type="gene ID" value="HanXRQr2_Chr05g0225451"/>
</dbReference>
<dbReference type="AlphaFoldDB" id="A0A9K3NN47"/>
<dbReference type="EMBL" id="MNCJ02000320">
    <property type="protein sequence ID" value="KAF5806767.1"/>
    <property type="molecule type" value="Genomic_DNA"/>
</dbReference>
<protein>
    <submittedName>
        <fullName evidence="1">Uncharacterized protein</fullName>
    </submittedName>
</protein>
<name>A0A9K3NN47_HELAN</name>
<organism evidence="1 2">
    <name type="scientific">Helianthus annuus</name>
    <name type="common">Common sunflower</name>
    <dbReference type="NCBI Taxonomy" id="4232"/>
    <lineage>
        <taxon>Eukaryota</taxon>
        <taxon>Viridiplantae</taxon>
        <taxon>Streptophyta</taxon>
        <taxon>Embryophyta</taxon>
        <taxon>Tracheophyta</taxon>
        <taxon>Spermatophyta</taxon>
        <taxon>Magnoliopsida</taxon>
        <taxon>eudicotyledons</taxon>
        <taxon>Gunneridae</taxon>
        <taxon>Pentapetalae</taxon>
        <taxon>asterids</taxon>
        <taxon>campanulids</taxon>
        <taxon>Asterales</taxon>
        <taxon>Asteraceae</taxon>
        <taxon>Asteroideae</taxon>
        <taxon>Heliantheae alliance</taxon>
        <taxon>Heliantheae</taxon>
        <taxon>Helianthus</taxon>
    </lineage>
</organism>
<reference evidence="1" key="1">
    <citation type="journal article" date="2017" name="Nature">
        <title>The sunflower genome provides insights into oil metabolism, flowering and Asterid evolution.</title>
        <authorList>
            <person name="Badouin H."/>
            <person name="Gouzy J."/>
            <person name="Grassa C.J."/>
            <person name="Murat F."/>
            <person name="Staton S.E."/>
            <person name="Cottret L."/>
            <person name="Lelandais-Briere C."/>
            <person name="Owens G.L."/>
            <person name="Carrere S."/>
            <person name="Mayjonade B."/>
            <person name="Legrand L."/>
            <person name="Gill N."/>
            <person name="Kane N.C."/>
            <person name="Bowers J.E."/>
            <person name="Hubner S."/>
            <person name="Bellec A."/>
            <person name="Berard A."/>
            <person name="Berges H."/>
            <person name="Blanchet N."/>
            <person name="Boniface M.C."/>
            <person name="Brunel D."/>
            <person name="Catrice O."/>
            <person name="Chaidir N."/>
            <person name="Claudel C."/>
            <person name="Donnadieu C."/>
            <person name="Faraut T."/>
            <person name="Fievet G."/>
            <person name="Helmstetter N."/>
            <person name="King M."/>
            <person name="Knapp S.J."/>
            <person name="Lai Z."/>
            <person name="Le Paslier M.C."/>
            <person name="Lippi Y."/>
            <person name="Lorenzon L."/>
            <person name="Mandel J.R."/>
            <person name="Marage G."/>
            <person name="Marchand G."/>
            <person name="Marquand E."/>
            <person name="Bret-Mestries E."/>
            <person name="Morien E."/>
            <person name="Nambeesan S."/>
            <person name="Nguyen T."/>
            <person name="Pegot-Espagnet P."/>
            <person name="Pouilly N."/>
            <person name="Raftis F."/>
            <person name="Sallet E."/>
            <person name="Schiex T."/>
            <person name="Thomas J."/>
            <person name="Vandecasteele C."/>
            <person name="Vares D."/>
            <person name="Vear F."/>
            <person name="Vautrin S."/>
            <person name="Crespi M."/>
            <person name="Mangin B."/>
            <person name="Burke J.M."/>
            <person name="Salse J."/>
            <person name="Munos S."/>
            <person name="Vincourt P."/>
            <person name="Rieseberg L.H."/>
            <person name="Langlade N.B."/>
        </authorList>
    </citation>
    <scope>NUCLEOTIDE SEQUENCE</scope>
    <source>
        <tissue evidence="1">Leaves</tissue>
    </source>
</reference>
<proteinExistence type="predicted"/>
<accession>A0A9K3NN47</accession>
<reference evidence="1" key="2">
    <citation type="submission" date="2020-06" db="EMBL/GenBank/DDBJ databases">
        <title>Helianthus annuus Genome sequencing and assembly Release 2.</title>
        <authorList>
            <person name="Gouzy J."/>
            <person name="Langlade N."/>
            <person name="Munos S."/>
        </authorList>
    </citation>
    <scope>NUCLEOTIDE SEQUENCE</scope>
    <source>
        <tissue evidence="1">Leaves</tissue>
    </source>
</reference>
<sequence>MGYGGAWVGGHEFGLAIESLPCHLLARPTPSFKPMPMGATPKTHAQPKSPEWWLGRFQPTHTPTQAPYRMTLLQASFIHHIAALF</sequence>